<dbReference type="EMBL" id="MORL01000021">
    <property type="protein sequence ID" value="OIN56577.1"/>
    <property type="molecule type" value="Genomic_DNA"/>
</dbReference>
<name>A0A1S2VCT6_9BACT</name>
<gene>
    <name evidence="1" type="ORF">BLX24_24225</name>
</gene>
<dbReference type="RefSeq" id="WP_071505808.1">
    <property type="nucleotide sequence ID" value="NZ_MORL01000021.1"/>
</dbReference>
<proteinExistence type="predicted"/>
<dbReference type="OrthoDB" id="624688at2"/>
<dbReference type="InterPro" id="IPR011041">
    <property type="entry name" value="Quinoprot_gluc/sorb_DH_b-prop"/>
</dbReference>
<evidence type="ECO:0000313" key="2">
    <source>
        <dbReference type="Proteomes" id="UP000181790"/>
    </source>
</evidence>
<keyword evidence="2" id="KW-1185">Reference proteome</keyword>
<protein>
    <submittedName>
        <fullName evidence="1">Uncharacterized protein</fullName>
    </submittedName>
</protein>
<reference evidence="1 2" key="1">
    <citation type="submission" date="2016-10" db="EMBL/GenBank/DDBJ databases">
        <title>Arsenicibacter rosenii gen. nov., sp. nov., an efficient arsenic-methylating bacterium isolated from an arsenic-contaminated paddy soil.</title>
        <authorList>
            <person name="Huang K."/>
        </authorList>
    </citation>
    <scope>NUCLEOTIDE SEQUENCE [LARGE SCALE GENOMIC DNA]</scope>
    <source>
        <strain evidence="1 2">SM-1</strain>
    </source>
</reference>
<dbReference type="Proteomes" id="UP000181790">
    <property type="component" value="Unassembled WGS sequence"/>
</dbReference>
<accession>A0A1S2VCT6</accession>
<sequence>MHRHLTFLFIFTLLIINTQRLFAQHQPTSWPDSVYSGKQGTLHVQGIAVDHKQGVIYFSFTNQLIKMTLDGRLLGSVTGLVGHLGDLAINPEDGKIYGSLEYKNDAIGRGIRKTMGVGEGRSGSGFYIAIIDGNRITKPGMNADKDDIVRTVYLREVVSDYEASVDLGPKTAAHRFGCSGIDGVAFAPKPGNRRTGRQYLYVAYGIYGDTSRTDNDHQVLLLYDTSNWNRFARTLTQDSLHRSGPAAPAGKYFVRTGNTSYGIQNLAYDSVSGNLLAAVYPGSKKGFPNYSLFVIDGHKKPAKQSIFVDNQPTTAETLSLTDQGLTDPASGVRGWHFKWGATGLCPLGNGLFYISHNRKTADGKQESTAWLYRWTGNPESPFVRVRP</sequence>
<organism evidence="1 2">
    <name type="scientific">Arsenicibacter rosenii</name>
    <dbReference type="NCBI Taxonomy" id="1750698"/>
    <lineage>
        <taxon>Bacteria</taxon>
        <taxon>Pseudomonadati</taxon>
        <taxon>Bacteroidota</taxon>
        <taxon>Cytophagia</taxon>
        <taxon>Cytophagales</taxon>
        <taxon>Spirosomataceae</taxon>
        <taxon>Arsenicibacter</taxon>
    </lineage>
</organism>
<comment type="caution">
    <text evidence="1">The sequence shown here is derived from an EMBL/GenBank/DDBJ whole genome shotgun (WGS) entry which is preliminary data.</text>
</comment>
<dbReference type="AlphaFoldDB" id="A0A1S2VCT6"/>
<evidence type="ECO:0000313" key="1">
    <source>
        <dbReference type="EMBL" id="OIN56577.1"/>
    </source>
</evidence>
<dbReference type="SUPFAM" id="SSF50952">
    <property type="entry name" value="Soluble quinoprotein glucose dehydrogenase"/>
    <property type="match status" value="1"/>
</dbReference>